<dbReference type="CDD" id="cd14014">
    <property type="entry name" value="STKc_PknB_like"/>
    <property type="match status" value="1"/>
</dbReference>
<reference evidence="7 8" key="1">
    <citation type="submission" date="2015-09" db="EMBL/GenBank/DDBJ databases">
        <title>Sorangium comparison.</title>
        <authorList>
            <person name="Zaburannyi N."/>
            <person name="Bunk B."/>
            <person name="Overmann J."/>
            <person name="Mueller R."/>
        </authorList>
    </citation>
    <scope>NUCLEOTIDE SEQUENCE [LARGE SCALE GENOMIC DNA]</scope>
    <source>
        <strain evidence="7 8">So ce26</strain>
    </source>
</reference>
<dbReference type="InterPro" id="IPR008271">
    <property type="entry name" value="Ser/Thr_kinase_AS"/>
</dbReference>
<dbReference type="SUPFAM" id="SSF56112">
    <property type="entry name" value="Protein kinase-like (PK-like)"/>
    <property type="match status" value="1"/>
</dbReference>
<evidence type="ECO:0000256" key="3">
    <source>
        <dbReference type="ARBA" id="ARBA00022777"/>
    </source>
</evidence>
<dbReference type="Pfam" id="PF00069">
    <property type="entry name" value="Pkinase"/>
    <property type="match status" value="1"/>
</dbReference>
<keyword evidence="4" id="KW-0067">ATP-binding</keyword>
<feature type="compositionally biased region" description="Low complexity" evidence="5">
    <location>
        <begin position="322"/>
        <end position="338"/>
    </location>
</feature>
<protein>
    <submittedName>
        <fullName evidence="7">Protein kinase</fullName>
        <ecNumber evidence="7">2.7.11.1</ecNumber>
    </submittedName>
</protein>
<sequence>MRWYTLARAVEPMSLSLNEGMLFAGRYRVVRGIASGAMGAVYEVLHIETERRRALKVMHPHLADNPEFHARFKLEARVAARIESDHIVEVFDAGIDAESGRPFLVMELLRGEELSGRLRRTGRLPPEEAVAYLRQTAIALDKTHAAGVVHRDLKPANLFLAETEDDGAPRIKVLDFGIAKLVVETATDSAATAVLGTPLYMAPEQFSGEPVSRAADIFALGMIAYTLLVGKAYWLNDRRKYDNPLAFAAIAAYGPHEPASARADAEGVKLPPAFDAWFARVTARAPEARFATASAAIEALAEVFDLPTPPVRSSRLLPAETPSGRASLSPRSSPLPSGVQFSTTDAAAAPPATKQRSRSAIAIAALVLLGGVGTFASLNHGALPARGSAGPAQAAGDARSPASAPPLADPTPALPGAPATARAPDIVTPAPAASAPLDKASRALVPAAGAASAPPPPARGARRRLAPAPSAAEPSRESLYKPD</sequence>
<dbReference type="Gene3D" id="1.10.510.10">
    <property type="entry name" value="Transferase(Phosphotransferase) domain 1"/>
    <property type="match status" value="1"/>
</dbReference>
<dbReference type="PROSITE" id="PS50011">
    <property type="entry name" value="PROTEIN_KINASE_DOM"/>
    <property type="match status" value="1"/>
</dbReference>
<keyword evidence="2" id="KW-0547">Nucleotide-binding</keyword>
<dbReference type="EMBL" id="CP012673">
    <property type="protein sequence ID" value="AUX44648.1"/>
    <property type="molecule type" value="Genomic_DNA"/>
</dbReference>
<evidence type="ECO:0000256" key="4">
    <source>
        <dbReference type="ARBA" id="ARBA00022840"/>
    </source>
</evidence>
<dbReference type="Gene3D" id="3.30.200.20">
    <property type="entry name" value="Phosphorylase Kinase, domain 1"/>
    <property type="match status" value="1"/>
</dbReference>
<feature type="region of interest" description="Disordered" evidence="5">
    <location>
        <begin position="314"/>
        <end position="354"/>
    </location>
</feature>
<gene>
    <name evidence="7" type="ORF">SOCE26_061140</name>
</gene>
<feature type="domain" description="Protein kinase" evidence="6">
    <location>
        <begin position="27"/>
        <end position="304"/>
    </location>
</feature>
<evidence type="ECO:0000256" key="1">
    <source>
        <dbReference type="ARBA" id="ARBA00022679"/>
    </source>
</evidence>
<keyword evidence="3 7" id="KW-0418">Kinase</keyword>
<dbReference type="Proteomes" id="UP000238348">
    <property type="component" value="Chromosome"/>
</dbReference>
<evidence type="ECO:0000313" key="8">
    <source>
        <dbReference type="Proteomes" id="UP000238348"/>
    </source>
</evidence>
<dbReference type="InterPro" id="IPR011009">
    <property type="entry name" value="Kinase-like_dom_sf"/>
</dbReference>
<dbReference type="GO" id="GO:0004674">
    <property type="term" value="F:protein serine/threonine kinase activity"/>
    <property type="evidence" value="ECO:0007669"/>
    <property type="project" value="UniProtKB-EC"/>
</dbReference>
<feature type="compositionally biased region" description="Low complexity" evidence="5">
    <location>
        <begin position="442"/>
        <end position="452"/>
    </location>
</feature>
<evidence type="ECO:0000313" key="7">
    <source>
        <dbReference type="EMBL" id="AUX44648.1"/>
    </source>
</evidence>
<dbReference type="SMART" id="SM00220">
    <property type="entry name" value="S_TKc"/>
    <property type="match status" value="1"/>
</dbReference>
<proteinExistence type="predicted"/>
<feature type="region of interest" description="Disordered" evidence="5">
    <location>
        <begin position="386"/>
        <end position="483"/>
    </location>
</feature>
<evidence type="ECO:0000259" key="6">
    <source>
        <dbReference type="PROSITE" id="PS50011"/>
    </source>
</evidence>
<feature type="compositionally biased region" description="Basic and acidic residues" evidence="5">
    <location>
        <begin position="474"/>
        <end position="483"/>
    </location>
</feature>
<keyword evidence="1 7" id="KW-0808">Transferase</keyword>
<feature type="compositionally biased region" description="Pro residues" evidence="5">
    <location>
        <begin position="403"/>
        <end position="415"/>
    </location>
</feature>
<dbReference type="PROSITE" id="PS00108">
    <property type="entry name" value="PROTEIN_KINASE_ST"/>
    <property type="match status" value="1"/>
</dbReference>
<dbReference type="PANTHER" id="PTHR43289">
    <property type="entry name" value="MITOGEN-ACTIVATED PROTEIN KINASE KINASE KINASE 20-RELATED"/>
    <property type="match status" value="1"/>
</dbReference>
<dbReference type="GO" id="GO:0005524">
    <property type="term" value="F:ATP binding"/>
    <property type="evidence" value="ECO:0007669"/>
    <property type="project" value="UniProtKB-KW"/>
</dbReference>
<dbReference type="InterPro" id="IPR000719">
    <property type="entry name" value="Prot_kinase_dom"/>
</dbReference>
<dbReference type="PANTHER" id="PTHR43289:SF6">
    <property type="entry name" value="SERINE_THREONINE-PROTEIN KINASE NEKL-3"/>
    <property type="match status" value="1"/>
</dbReference>
<dbReference type="AlphaFoldDB" id="A0A2L0EZB6"/>
<accession>A0A2L0EZB6</accession>
<dbReference type="EC" id="2.7.11.1" evidence="7"/>
<evidence type="ECO:0000256" key="2">
    <source>
        <dbReference type="ARBA" id="ARBA00022741"/>
    </source>
</evidence>
<name>A0A2L0EZB6_SORCE</name>
<organism evidence="7 8">
    <name type="scientific">Sorangium cellulosum</name>
    <name type="common">Polyangium cellulosum</name>
    <dbReference type="NCBI Taxonomy" id="56"/>
    <lineage>
        <taxon>Bacteria</taxon>
        <taxon>Pseudomonadati</taxon>
        <taxon>Myxococcota</taxon>
        <taxon>Polyangia</taxon>
        <taxon>Polyangiales</taxon>
        <taxon>Polyangiaceae</taxon>
        <taxon>Sorangium</taxon>
    </lineage>
</organism>
<evidence type="ECO:0000256" key="5">
    <source>
        <dbReference type="SAM" id="MobiDB-lite"/>
    </source>
</evidence>